<proteinExistence type="inferred from homology"/>
<evidence type="ECO:0000256" key="3">
    <source>
        <dbReference type="ARBA" id="ARBA00023002"/>
    </source>
</evidence>
<evidence type="ECO:0000259" key="4">
    <source>
        <dbReference type="Pfam" id="PF00724"/>
    </source>
</evidence>
<dbReference type="RefSeq" id="WP_052953040.1">
    <property type="nucleotide sequence ID" value="NZ_FOMB01000023.1"/>
</dbReference>
<dbReference type="GO" id="GO:0010181">
    <property type="term" value="F:FMN binding"/>
    <property type="evidence" value="ECO:0007669"/>
    <property type="project" value="InterPro"/>
</dbReference>
<dbReference type="STRING" id="728005.SAMN04488059_12347"/>
<dbReference type="GO" id="GO:0005829">
    <property type="term" value="C:cytosol"/>
    <property type="evidence" value="ECO:0007669"/>
    <property type="project" value="UniProtKB-ARBA"/>
</dbReference>
<dbReference type="InterPro" id="IPR001155">
    <property type="entry name" value="OxRdtase_FMN_N"/>
</dbReference>
<dbReference type="SUPFAM" id="SSF51395">
    <property type="entry name" value="FMN-linked oxidoreductases"/>
    <property type="match status" value="1"/>
</dbReference>
<dbReference type="InterPro" id="IPR013785">
    <property type="entry name" value="Aldolase_TIM"/>
</dbReference>
<organism evidence="5 6">
    <name type="scientific">Devosia psychrophila</name>
    <dbReference type="NCBI Taxonomy" id="728005"/>
    <lineage>
        <taxon>Bacteria</taxon>
        <taxon>Pseudomonadati</taxon>
        <taxon>Pseudomonadota</taxon>
        <taxon>Alphaproteobacteria</taxon>
        <taxon>Hyphomicrobiales</taxon>
        <taxon>Devosiaceae</taxon>
        <taxon>Devosia</taxon>
    </lineage>
</organism>
<dbReference type="Proteomes" id="UP000182258">
    <property type="component" value="Unassembled WGS sequence"/>
</dbReference>
<dbReference type="CDD" id="cd02933">
    <property type="entry name" value="OYE_like_FMN"/>
    <property type="match status" value="1"/>
</dbReference>
<name>A0A1I1PWM9_9HYPH</name>
<comment type="similarity">
    <text evidence="2">Belongs to the NADH:flavin oxidoreductase/NADH oxidase family.</text>
</comment>
<dbReference type="EMBL" id="FOMB01000023">
    <property type="protein sequence ID" value="SFD14331.1"/>
    <property type="molecule type" value="Genomic_DNA"/>
</dbReference>
<protein>
    <submittedName>
        <fullName evidence="5">N-ethylmaleimide reductase</fullName>
    </submittedName>
</protein>
<reference evidence="5 6" key="1">
    <citation type="submission" date="2016-10" db="EMBL/GenBank/DDBJ databases">
        <authorList>
            <person name="de Groot N.N."/>
        </authorList>
    </citation>
    <scope>NUCLEOTIDE SEQUENCE [LARGE SCALE GENOMIC DNA]</scope>
    <source>
        <strain evidence="5 6">CGMCC 1.10210</strain>
    </source>
</reference>
<keyword evidence="3" id="KW-0560">Oxidoreductase</keyword>
<dbReference type="Gene3D" id="3.20.20.70">
    <property type="entry name" value="Aldolase class I"/>
    <property type="match status" value="1"/>
</dbReference>
<feature type="domain" description="NADH:flavin oxidoreductase/NADH oxidase N-terminal" evidence="4">
    <location>
        <begin position="8"/>
        <end position="338"/>
    </location>
</feature>
<accession>A0A1I1PWM9</accession>
<dbReference type="FunFam" id="3.20.20.70:FF:000059">
    <property type="entry name" value="N-ethylmaleimide reductase, FMN-linked"/>
    <property type="match status" value="1"/>
</dbReference>
<evidence type="ECO:0000313" key="5">
    <source>
        <dbReference type="EMBL" id="SFD14331.1"/>
    </source>
</evidence>
<evidence type="ECO:0000256" key="2">
    <source>
        <dbReference type="ARBA" id="ARBA00005979"/>
    </source>
</evidence>
<dbReference type="GO" id="GO:0016628">
    <property type="term" value="F:oxidoreductase activity, acting on the CH-CH group of donors, NAD or NADP as acceptor"/>
    <property type="evidence" value="ECO:0007669"/>
    <property type="project" value="UniProtKB-ARBA"/>
</dbReference>
<sequence length="361" mass="38610">MDTLTNALFAPLHLGEIDLPNRIVMAPMTRRRAAAGKLATALMAQYYAQRASAGLIISESIEVDPLSGLAAPTRPGLFNATQQQGWRAVTDAVHAAGGRIFAQLSHMGRGAHSSQLEAGGRVVGPSPIAATGSIYTANGPLPYEVPHALTEDEMGTVVAQYGEAARLAREAGFDGVELHGANGYLIDQFLRDASNQRDDRYGGSAERRARFLLDVIAAAKTHWPSQRIGVRVSPTNNFQGMSDSDPVSHYGLIAALLDLEGLAYLHVVEPAIQPESLPQVAPVIRQAFSGLLILAGKYDLHSAQAAIAEGRAELVAFGEPFLANPDLPERFKRGAPLNPADKATFYTQGERGYSDYPFLAD</sequence>
<gene>
    <name evidence="5" type="ORF">SAMN04488059_12347</name>
</gene>
<dbReference type="AlphaFoldDB" id="A0A1I1PWM9"/>
<evidence type="ECO:0000313" key="6">
    <source>
        <dbReference type="Proteomes" id="UP000182258"/>
    </source>
</evidence>
<dbReference type="InterPro" id="IPR045247">
    <property type="entry name" value="Oye-like"/>
</dbReference>
<dbReference type="PANTHER" id="PTHR22893">
    <property type="entry name" value="NADH OXIDOREDUCTASE-RELATED"/>
    <property type="match status" value="1"/>
</dbReference>
<dbReference type="PANTHER" id="PTHR22893:SF98">
    <property type="entry name" value="OXIDOREDUCTASE"/>
    <property type="match status" value="1"/>
</dbReference>
<evidence type="ECO:0000256" key="1">
    <source>
        <dbReference type="ARBA" id="ARBA00001917"/>
    </source>
</evidence>
<dbReference type="Pfam" id="PF00724">
    <property type="entry name" value="Oxidored_FMN"/>
    <property type="match status" value="1"/>
</dbReference>
<comment type="cofactor">
    <cofactor evidence="1">
        <name>FMN</name>
        <dbReference type="ChEBI" id="CHEBI:58210"/>
    </cofactor>
</comment>